<keyword evidence="1" id="KW-0863">Zinc-finger</keyword>
<evidence type="ECO:0000259" key="2">
    <source>
        <dbReference type="PROSITE" id="PS50966"/>
    </source>
</evidence>
<dbReference type="Proteomes" id="UP000429607">
    <property type="component" value="Unassembled WGS sequence"/>
</dbReference>
<accession>A0A6A3M133</accession>
<sequence length="203" mass="22662">MKKLAGRRAAVEKWQKASIDLTPFAKKLWLKEKERVGEYMVEKSSEFVSYVSHPGDTTRSGEVNVVLPSCTCSTYDQMRMTCRHIFAALRQRNIEKQFIRAFHPAYLVKTYAATFADKIIALPVRDAPPGPQEGGTIVGPVVVMLTSATKPAPIFFLTALRCPASPATLSEIQLNELQHHRNCKKRLIITKFSPGLSLQVGCQ</sequence>
<evidence type="ECO:0000313" key="3">
    <source>
        <dbReference type="EMBL" id="KAE9022144.1"/>
    </source>
</evidence>
<protein>
    <recommendedName>
        <fullName evidence="2">SWIM-type domain-containing protein</fullName>
    </recommendedName>
</protein>
<evidence type="ECO:0000256" key="1">
    <source>
        <dbReference type="PROSITE-ProRule" id="PRU00325"/>
    </source>
</evidence>
<evidence type="ECO:0000313" key="4">
    <source>
        <dbReference type="Proteomes" id="UP000429607"/>
    </source>
</evidence>
<dbReference type="AlphaFoldDB" id="A0A6A3M133"/>
<dbReference type="EMBL" id="QXFV01000892">
    <property type="protein sequence ID" value="KAE9022144.1"/>
    <property type="molecule type" value="Genomic_DNA"/>
</dbReference>
<dbReference type="InterPro" id="IPR007527">
    <property type="entry name" value="Znf_SWIM"/>
</dbReference>
<dbReference type="PROSITE" id="PS50966">
    <property type="entry name" value="ZF_SWIM"/>
    <property type="match status" value="1"/>
</dbReference>
<reference evidence="3 4" key="1">
    <citation type="submission" date="2018-09" db="EMBL/GenBank/DDBJ databases">
        <title>Genomic investigation of the strawberry pathogen Phytophthora fragariae indicates pathogenicity is determined by transcriptional variation in three key races.</title>
        <authorList>
            <person name="Adams T.M."/>
            <person name="Armitage A.D."/>
            <person name="Sobczyk M.K."/>
            <person name="Bates H.J."/>
            <person name="Dunwell J.M."/>
            <person name="Nellist C.F."/>
            <person name="Harrison R.J."/>
        </authorList>
    </citation>
    <scope>NUCLEOTIDE SEQUENCE [LARGE SCALE GENOMIC DNA]</scope>
    <source>
        <strain evidence="3 4">SCRP249</strain>
    </source>
</reference>
<comment type="caution">
    <text evidence="3">The sequence shown here is derived from an EMBL/GenBank/DDBJ whole genome shotgun (WGS) entry which is preliminary data.</text>
</comment>
<name>A0A6A3M133_9STRA</name>
<keyword evidence="1" id="KW-0479">Metal-binding</keyword>
<proteinExistence type="predicted"/>
<dbReference type="GO" id="GO:0008270">
    <property type="term" value="F:zinc ion binding"/>
    <property type="evidence" value="ECO:0007669"/>
    <property type="project" value="UniProtKB-KW"/>
</dbReference>
<gene>
    <name evidence="3" type="ORF">PR001_g13214</name>
</gene>
<keyword evidence="1" id="KW-0862">Zinc</keyword>
<feature type="domain" description="SWIM-type" evidence="2">
    <location>
        <begin position="61"/>
        <end position="93"/>
    </location>
</feature>
<organism evidence="3 4">
    <name type="scientific">Phytophthora rubi</name>
    <dbReference type="NCBI Taxonomy" id="129364"/>
    <lineage>
        <taxon>Eukaryota</taxon>
        <taxon>Sar</taxon>
        <taxon>Stramenopiles</taxon>
        <taxon>Oomycota</taxon>
        <taxon>Peronosporomycetes</taxon>
        <taxon>Peronosporales</taxon>
        <taxon>Peronosporaceae</taxon>
        <taxon>Phytophthora</taxon>
    </lineage>
</organism>